<accession>A0A4R9M1Y5</accession>
<keyword evidence="4" id="KW-1185">Reference proteome</keyword>
<dbReference type="EMBL" id="RQHW01000028">
    <property type="protein sequence ID" value="TGN19717.1"/>
    <property type="molecule type" value="Genomic_DNA"/>
</dbReference>
<dbReference type="Proteomes" id="UP000298058">
    <property type="component" value="Unassembled WGS sequence"/>
</dbReference>
<evidence type="ECO:0000256" key="2">
    <source>
        <dbReference type="SAM" id="SignalP"/>
    </source>
</evidence>
<dbReference type="RefSeq" id="WP_135760033.1">
    <property type="nucleotide sequence ID" value="NZ_RQHW01000028.1"/>
</dbReference>
<keyword evidence="2" id="KW-0732">Signal</keyword>
<evidence type="ECO:0000313" key="4">
    <source>
        <dbReference type="Proteomes" id="UP000298058"/>
    </source>
</evidence>
<reference evidence="3" key="1">
    <citation type="journal article" date="2019" name="PLoS Negl. Trop. Dis.">
        <title>Revisiting the worldwide diversity of Leptospira species in the environment.</title>
        <authorList>
            <person name="Vincent A.T."/>
            <person name="Schiettekatte O."/>
            <person name="Bourhy P."/>
            <person name="Veyrier F.J."/>
            <person name="Picardeau M."/>
        </authorList>
    </citation>
    <scope>NUCLEOTIDE SEQUENCE [LARGE SCALE GENOMIC DNA]</scope>
    <source>
        <strain evidence="3">201300427</strain>
    </source>
</reference>
<keyword evidence="1" id="KW-0472">Membrane</keyword>
<comment type="caution">
    <text evidence="3">The sequence shown here is derived from an EMBL/GenBank/DDBJ whole genome shotgun (WGS) entry which is preliminary data.</text>
</comment>
<organism evidence="3 4">
    <name type="scientific">Leptospira idonii</name>
    <dbReference type="NCBI Taxonomy" id="1193500"/>
    <lineage>
        <taxon>Bacteria</taxon>
        <taxon>Pseudomonadati</taxon>
        <taxon>Spirochaetota</taxon>
        <taxon>Spirochaetia</taxon>
        <taxon>Leptospirales</taxon>
        <taxon>Leptospiraceae</taxon>
        <taxon>Leptospira</taxon>
    </lineage>
</organism>
<protein>
    <submittedName>
        <fullName evidence="3">Uncharacterized protein</fullName>
    </submittedName>
</protein>
<feature type="signal peptide" evidence="2">
    <location>
        <begin position="1"/>
        <end position="18"/>
    </location>
</feature>
<proteinExistence type="predicted"/>
<feature type="chain" id="PRO_5020654192" evidence="2">
    <location>
        <begin position="19"/>
        <end position="281"/>
    </location>
</feature>
<dbReference type="NCBIfam" id="NF047493">
    <property type="entry name" value="LB_053_fam"/>
    <property type="match status" value="1"/>
</dbReference>
<evidence type="ECO:0000256" key="1">
    <source>
        <dbReference type="SAM" id="Phobius"/>
    </source>
</evidence>
<dbReference type="AlphaFoldDB" id="A0A4R9M1Y5"/>
<keyword evidence="1" id="KW-0812">Transmembrane</keyword>
<dbReference type="OrthoDB" id="344892at2"/>
<name>A0A4R9M1Y5_9LEPT</name>
<sequence>MKAASLLILLLFVSYAEASPNEKISHKEIYVGDEIGYEIDFDSGIPSTLKLEEGDHSIDATELPVLRIWNVHRKDKSISLSVRFYKAGSFRLPIYWEEEGEKKTTELVFEVKSRLTGNESDIEDIAPPISFSGSYLLRLLFVIFIFLILLYISYAVYLKLKNSKQILDATWERVPVLESRQIKLIQIESALKQNEISYKEFAYLVSSYIKEEFSRRLANDLLHLTDSEFLNYLYDRSHLEIESTKEIKDILASSKYTNHSKILSKEEAEQLWQDWKRKLKL</sequence>
<feature type="transmembrane region" description="Helical" evidence="1">
    <location>
        <begin position="135"/>
        <end position="157"/>
    </location>
</feature>
<keyword evidence="1" id="KW-1133">Transmembrane helix</keyword>
<evidence type="ECO:0000313" key="3">
    <source>
        <dbReference type="EMBL" id="TGN19717.1"/>
    </source>
</evidence>
<gene>
    <name evidence="3" type="ORF">EHS15_08035</name>
</gene>